<name>A0A6A6NWI1_9PEZI</name>
<evidence type="ECO:0000313" key="12">
    <source>
        <dbReference type="EMBL" id="KAF2455918.1"/>
    </source>
</evidence>
<feature type="compositionally biased region" description="Basic and acidic residues" evidence="10">
    <location>
        <begin position="902"/>
        <end position="916"/>
    </location>
</feature>
<dbReference type="Gene3D" id="6.10.140.1740">
    <property type="match status" value="1"/>
</dbReference>
<dbReference type="GO" id="GO:0005634">
    <property type="term" value="C:nucleus"/>
    <property type="evidence" value="ECO:0007669"/>
    <property type="project" value="UniProtKB-SubCell"/>
</dbReference>
<feature type="domain" description="PHD-type" evidence="11">
    <location>
        <begin position="939"/>
        <end position="990"/>
    </location>
</feature>
<feature type="compositionally biased region" description="Polar residues" evidence="10">
    <location>
        <begin position="654"/>
        <end position="674"/>
    </location>
</feature>
<evidence type="ECO:0000256" key="8">
    <source>
        <dbReference type="PROSITE-ProRule" id="PRU00146"/>
    </source>
</evidence>
<evidence type="ECO:0000259" key="11">
    <source>
        <dbReference type="PROSITE" id="PS50016"/>
    </source>
</evidence>
<evidence type="ECO:0000256" key="6">
    <source>
        <dbReference type="ARBA" id="ARBA00023242"/>
    </source>
</evidence>
<feature type="compositionally biased region" description="Basic residues" evidence="10">
    <location>
        <begin position="888"/>
        <end position="901"/>
    </location>
</feature>
<evidence type="ECO:0000256" key="7">
    <source>
        <dbReference type="PIRSR" id="PIRSR628651-51"/>
    </source>
</evidence>
<feature type="binding site" evidence="7">
    <location>
        <position position="966"/>
    </location>
    <ligand>
        <name>Zn(2+)</name>
        <dbReference type="ChEBI" id="CHEBI:29105"/>
        <label>1</label>
    </ligand>
</feature>
<feature type="compositionally biased region" description="Polar residues" evidence="10">
    <location>
        <begin position="623"/>
        <end position="639"/>
    </location>
</feature>
<feature type="binding site" evidence="7">
    <location>
        <position position="944"/>
    </location>
    <ligand>
        <name>Zn(2+)</name>
        <dbReference type="ChEBI" id="CHEBI:29105"/>
        <label>1</label>
    </ligand>
</feature>
<reference evidence="12" key="1">
    <citation type="journal article" date="2020" name="Stud. Mycol.">
        <title>101 Dothideomycetes genomes: a test case for predicting lifestyles and emergence of pathogens.</title>
        <authorList>
            <person name="Haridas S."/>
            <person name="Albert R."/>
            <person name="Binder M."/>
            <person name="Bloem J."/>
            <person name="Labutti K."/>
            <person name="Salamov A."/>
            <person name="Andreopoulos B."/>
            <person name="Baker S."/>
            <person name="Barry K."/>
            <person name="Bills G."/>
            <person name="Bluhm B."/>
            <person name="Cannon C."/>
            <person name="Castanera R."/>
            <person name="Culley D."/>
            <person name="Daum C."/>
            <person name="Ezra D."/>
            <person name="Gonzalez J."/>
            <person name="Henrissat B."/>
            <person name="Kuo A."/>
            <person name="Liang C."/>
            <person name="Lipzen A."/>
            <person name="Lutzoni F."/>
            <person name="Magnuson J."/>
            <person name="Mondo S."/>
            <person name="Nolan M."/>
            <person name="Ohm R."/>
            <person name="Pangilinan J."/>
            <person name="Park H.-J."/>
            <person name="Ramirez L."/>
            <person name="Alfaro M."/>
            <person name="Sun H."/>
            <person name="Tritt A."/>
            <person name="Yoshinaga Y."/>
            <person name="Zwiers L.-H."/>
            <person name="Turgeon B."/>
            <person name="Goodwin S."/>
            <person name="Spatafora J."/>
            <person name="Crous P."/>
            <person name="Grigoriev I."/>
        </authorList>
    </citation>
    <scope>NUCLEOTIDE SEQUENCE</scope>
    <source>
        <strain evidence="12">ATCC 16933</strain>
    </source>
</reference>
<comment type="subcellular location">
    <subcellularLocation>
        <location evidence="1">Nucleus</location>
    </subcellularLocation>
</comment>
<dbReference type="Gene3D" id="3.30.40.10">
    <property type="entry name" value="Zinc/RING finger domain, C3HC4 (zinc finger)"/>
    <property type="match status" value="1"/>
</dbReference>
<dbReference type="InterPro" id="IPR019787">
    <property type="entry name" value="Znf_PHD-finger"/>
</dbReference>
<dbReference type="GO" id="GO:0004402">
    <property type="term" value="F:histone acetyltransferase activity"/>
    <property type="evidence" value="ECO:0007669"/>
    <property type="project" value="TreeGrafter"/>
</dbReference>
<feature type="binding site" evidence="7">
    <location>
        <position position="987"/>
    </location>
    <ligand>
        <name>Zn(2+)</name>
        <dbReference type="ChEBI" id="CHEBI:29105"/>
        <label>2</label>
    </ligand>
</feature>
<proteinExistence type="inferred from homology"/>
<keyword evidence="6" id="KW-0539">Nucleus</keyword>
<feature type="compositionally biased region" description="Low complexity" evidence="10">
    <location>
        <begin position="676"/>
        <end position="707"/>
    </location>
</feature>
<feature type="binding site" evidence="7">
    <location>
        <position position="942"/>
    </location>
    <ligand>
        <name>Zn(2+)</name>
        <dbReference type="ChEBI" id="CHEBI:29105"/>
        <label>1</label>
    </ligand>
</feature>
<dbReference type="GO" id="GO:0006355">
    <property type="term" value="P:regulation of DNA-templated transcription"/>
    <property type="evidence" value="ECO:0007669"/>
    <property type="project" value="TreeGrafter"/>
</dbReference>
<dbReference type="SMART" id="SM00249">
    <property type="entry name" value="PHD"/>
    <property type="match status" value="1"/>
</dbReference>
<dbReference type="GO" id="GO:0000123">
    <property type="term" value="C:histone acetyltransferase complex"/>
    <property type="evidence" value="ECO:0007669"/>
    <property type="project" value="TreeGrafter"/>
</dbReference>
<feature type="region of interest" description="Disordered" evidence="10">
    <location>
        <begin position="619"/>
        <end position="806"/>
    </location>
</feature>
<dbReference type="PROSITE" id="PS50016">
    <property type="entry name" value="ZF_PHD_2"/>
    <property type="match status" value="1"/>
</dbReference>
<comment type="similarity">
    <text evidence="2">Belongs to the ING family.</text>
</comment>
<feature type="binding site" evidence="7">
    <location>
        <position position="969"/>
    </location>
    <ligand>
        <name>Zn(2+)</name>
        <dbReference type="ChEBI" id="CHEBI:29105"/>
        <label>1</label>
    </ligand>
</feature>
<feature type="compositionally biased region" description="Pro residues" evidence="10">
    <location>
        <begin position="229"/>
        <end position="241"/>
    </location>
</feature>
<keyword evidence="13" id="KW-1185">Reference proteome</keyword>
<evidence type="ECO:0000313" key="13">
    <source>
        <dbReference type="Proteomes" id="UP000799766"/>
    </source>
</evidence>
<feature type="compositionally biased region" description="Acidic residues" evidence="10">
    <location>
        <begin position="252"/>
        <end position="263"/>
    </location>
</feature>
<feature type="binding site" evidence="7">
    <location>
        <position position="984"/>
    </location>
    <ligand>
        <name>Zn(2+)</name>
        <dbReference type="ChEBI" id="CHEBI:29105"/>
        <label>2</label>
    </ligand>
</feature>
<feature type="compositionally biased region" description="Low complexity" evidence="10">
    <location>
        <begin position="586"/>
        <end position="601"/>
    </location>
</feature>
<feature type="region of interest" description="Disordered" evidence="10">
    <location>
        <begin position="73"/>
        <end position="100"/>
    </location>
</feature>
<accession>A0A6A6NWI1</accession>
<dbReference type="SUPFAM" id="SSF57903">
    <property type="entry name" value="FYVE/PHD zinc finger"/>
    <property type="match status" value="1"/>
</dbReference>
<evidence type="ECO:0000256" key="9">
    <source>
        <dbReference type="SAM" id="Coils"/>
    </source>
</evidence>
<dbReference type="EMBL" id="MU001685">
    <property type="protein sequence ID" value="KAF2455918.1"/>
    <property type="molecule type" value="Genomic_DNA"/>
</dbReference>
<keyword evidence="5 7" id="KW-0862">Zinc</keyword>
<dbReference type="InterPro" id="IPR011011">
    <property type="entry name" value="Znf_FYVE_PHD"/>
</dbReference>
<keyword evidence="3 7" id="KW-0479">Metal-binding</keyword>
<feature type="compositionally biased region" description="Pro residues" evidence="10">
    <location>
        <begin position="153"/>
        <end position="169"/>
    </location>
</feature>
<dbReference type="InterPro" id="IPR013083">
    <property type="entry name" value="Znf_RING/FYVE/PHD"/>
</dbReference>
<evidence type="ECO:0000256" key="10">
    <source>
        <dbReference type="SAM" id="MobiDB-lite"/>
    </source>
</evidence>
<keyword evidence="4 8" id="KW-0863">Zinc-finger</keyword>
<sequence>MAPRTHHHASSGASHPDAQATVSDFLDYTEYFPADLARSLTLIGKLDATYRESLQRVHELTTAYGQLPAQCRQHQAQQLSDEKPAQQAADATPTAAATPTIDPRILRAQISAALDHALHCRESAHAEAARLYDVAQRHATRLDIIKRKLQALPQPPSRDPTPAPAPAPAPTVSVSPTRARKPGDDHQQPQRSGARIQFSLSAGRRGDGAAVARARQQHRVRRVTVPGEVLPPPDPNSPPPSTVETDWSSTEEASDSDEDDIDVDALSPSGVRNSIEAIAPSQPRRGGKPGRVKIPKGPRSRPPKTPKTPRVRPPGVMGTNVHSAVAGISTSNALAKLTPPPADAKPGSRWAPWHKLTEYEMAVLRKAMKKNAIWAPSETMIRRELAAKGRGWENYEKAKAAAEAAGDLFLDEDPVDLSKKTLGPGETTFKPMGSTEEALFNRGMKLNEAKKLKKENQAREQAARDAMEIEEASKRIENAGNKIKNLFDTIDLTPTQQNQLQQHQIALAFPPPQQTPTPGFVASTPPLGFQRAATGSTTPTAEKRKEPPKSTKKRKRDSASADATTAAAATVGANPIAGDGVAPTGQSQSQDSSASPQQQPPKKLKIALPSLSSTIAAAAAGESTVTAPSPRSAASNTQPELMRPPPSAGAGAQQKEQQTPTRPSASAAQHTVTTHVPLLPAGPSAPSSPSVGGASATDTTPPRHTTTVKLRSPAPLSPTEIKIKPSLATAAARGATPTMATTPTPTATTAAGQRSRRTSLAAPRAQTPLDAPVSAGVRPRSRGGIKAASAEPSTGDGAGMGAPSGGLSVKRELRELRRASNVSMPASVAAAEHGGMAGGSLSAHGQGGVPQQQQQRAGGRRSKRPAPGALLQLQGADGEGSMGAKVSVGRRKAAPRKKGGRAGKDEERREKEKEKAAQAQAAAQQQHEDGWEDVDPDEPRYCHCGDVSYGTMIACENEDCEKEWFHLQCVGMTEIPGRRTKWFCSDCRKKLGIDERGQPAADLDEGVASAGMRGRK</sequence>
<evidence type="ECO:0000256" key="1">
    <source>
        <dbReference type="ARBA" id="ARBA00004123"/>
    </source>
</evidence>
<feature type="region of interest" description="Disordered" evidence="10">
    <location>
        <begin position="996"/>
        <end position="1016"/>
    </location>
</feature>
<dbReference type="OrthoDB" id="5411773at2759"/>
<feature type="compositionally biased region" description="Basic residues" evidence="10">
    <location>
        <begin position="285"/>
        <end position="310"/>
    </location>
</feature>
<feature type="binding site" evidence="7">
    <location>
        <position position="960"/>
    </location>
    <ligand>
        <name>Zn(2+)</name>
        <dbReference type="ChEBI" id="CHEBI:29105"/>
        <label>2</label>
    </ligand>
</feature>
<feature type="binding site" evidence="7">
    <location>
        <position position="955"/>
    </location>
    <ligand>
        <name>Zn(2+)</name>
        <dbReference type="ChEBI" id="CHEBI:29105"/>
        <label>2</label>
    </ligand>
</feature>
<organism evidence="12 13">
    <name type="scientific">Lineolata rhizophorae</name>
    <dbReference type="NCBI Taxonomy" id="578093"/>
    <lineage>
        <taxon>Eukaryota</taxon>
        <taxon>Fungi</taxon>
        <taxon>Dikarya</taxon>
        <taxon>Ascomycota</taxon>
        <taxon>Pezizomycotina</taxon>
        <taxon>Dothideomycetes</taxon>
        <taxon>Dothideomycetes incertae sedis</taxon>
        <taxon>Lineolatales</taxon>
        <taxon>Lineolataceae</taxon>
        <taxon>Lineolata</taxon>
    </lineage>
</organism>
<feature type="compositionally biased region" description="Low complexity" evidence="10">
    <location>
        <begin position="560"/>
        <end position="570"/>
    </location>
</feature>
<evidence type="ECO:0000256" key="5">
    <source>
        <dbReference type="ARBA" id="ARBA00022833"/>
    </source>
</evidence>
<dbReference type="InterPro" id="IPR019786">
    <property type="entry name" value="Zinc_finger_PHD-type_CS"/>
</dbReference>
<evidence type="ECO:0000256" key="3">
    <source>
        <dbReference type="ARBA" id="ARBA00022723"/>
    </source>
</evidence>
<evidence type="ECO:0000256" key="2">
    <source>
        <dbReference type="ARBA" id="ARBA00010210"/>
    </source>
</evidence>
<dbReference type="Proteomes" id="UP000799766">
    <property type="component" value="Unassembled WGS sequence"/>
</dbReference>
<evidence type="ECO:0000256" key="4">
    <source>
        <dbReference type="ARBA" id="ARBA00022771"/>
    </source>
</evidence>
<feature type="region of interest" description="Disordered" evidence="10">
    <location>
        <begin position="509"/>
        <end position="602"/>
    </location>
</feature>
<dbReference type="PROSITE" id="PS01359">
    <property type="entry name" value="ZF_PHD_1"/>
    <property type="match status" value="1"/>
</dbReference>
<dbReference type="InterPro" id="IPR028651">
    <property type="entry name" value="ING_fam"/>
</dbReference>
<feature type="compositionally biased region" description="Low complexity" evidence="10">
    <location>
        <begin position="728"/>
        <end position="751"/>
    </location>
</feature>
<dbReference type="PANTHER" id="PTHR10333:SF94">
    <property type="entry name" value="FINGER DOMAIN PROTEIN, PUTATIVE (AFU_ORTHOLOGUE AFUA_3G11940)-RELATED"/>
    <property type="match status" value="1"/>
</dbReference>
<dbReference type="GO" id="GO:0008270">
    <property type="term" value="F:zinc ion binding"/>
    <property type="evidence" value="ECO:0007669"/>
    <property type="project" value="UniProtKB-KW"/>
</dbReference>
<dbReference type="AlphaFoldDB" id="A0A6A6NWI1"/>
<dbReference type="InterPro" id="IPR001965">
    <property type="entry name" value="Znf_PHD"/>
</dbReference>
<feature type="region of interest" description="Disordered" evidence="10">
    <location>
        <begin position="151"/>
        <end position="320"/>
    </location>
</feature>
<feature type="coiled-coil region" evidence="9">
    <location>
        <begin position="449"/>
        <end position="489"/>
    </location>
</feature>
<gene>
    <name evidence="12" type="ORF">BDY21DRAFT_365135</name>
</gene>
<dbReference type="SMART" id="SM01408">
    <property type="entry name" value="ING"/>
    <property type="match status" value="1"/>
</dbReference>
<dbReference type="InterPro" id="IPR024610">
    <property type="entry name" value="ING_N_histone-binding"/>
</dbReference>
<keyword evidence="9" id="KW-0175">Coiled coil</keyword>
<dbReference type="PANTHER" id="PTHR10333">
    <property type="entry name" value="INHIBITOR OF GROWTH PROTEIN"/>
    <property type="match status" value="1"/>
</dbReference>
<feature type="region of interest" description="Disordered" evidence="10">
    <location>
        <begin position="832"/>
        <end position="934"/>
    </location>
</feature>
<feature type="compositionally biased region" description="Low complexity" evidence="10">
    <location>
        <begin position="85"/>
        <end position="100"/>
    </location>
</feature>
<protein>
    <recommendedName>
        <fullName evidence="11">PHD-type domain-containing protein</fullName>
    </recommendedName>
</protein>